<name>A0A0P0IK66_9CAUD</name>
<accession>A0A0P0IK66</accession>
<organism evidence="1 2">
    <name type="scientific">Lactobacillus phage iA2</name>
    <dbReference type="NCBI Taxonomy" id="1739609"/>
    <lineage>
        <taxon>Viruses</taxon>
        <taxon>Duplodnaviria</taxon>
        <taxon>Heunggongvirae</taxon>
        <taxon>Uroviricota</taxon>
        <taxon>Caudoviricetes</taxon>
        <taxon>Iaduovirus</taxon>
        <taxon>Iaduovirus iA2</taxon>
    </lineage>
</organism>
<dbReference type="Proteomes" id="UP000203929">
    <property type="component" value="Segment"/>
</dbReference>
<sequence>MSDLRITKRDEKDQSSDWMTLVHEEDDQVLIDLLSIAKSKIAYAGIYLDREEVKTLANWLDEFLYSTRENGTPALTEKTQQRKAGKFDDENTQYFGRLK</sequence>
<dbReference type="KEGG" id="vg:26628317"/>
<evidence type="ECO:0000313" key="1">
    <source>
        <dbReference type="EMBL" id="ALJ97984.1"/>
    </source>
</evidence>
<protein>
    <submittedName>
        <fullName evidence="1">Uncharacterized protein</fullName>
    </submittedName>
</protein>
<keyword evidence="2" id="KW-1185">Reference proteome</keyword>
<gene>
    <name evidence="1" type="ORF">iA2_42</name>
</gene>
<reference evidence="1 2" key="1">
    <citation type="journal article" date="2016" name="Appl. Environ. Microbiol.">
        <title>Genomic Diversity of Phages Infecting Probiotic Strains of Lactobacillus paracasei.</title>
        <authorList>
            <person name="Mercanti D.J."/>
            <person name="Rousseau G.M."/>
            <person name="Capra M.L."/>
            <person name="Quiberoni A."/>
            <person name="Tremblay D.M."/>
            <person name="Labrie S.J."/>
            <person name="Moineau S."/>
        </authorList>
    </citation>
    <scope>NUCLEOTIDE SEQUENCE [LARGE SCALE GENOMIC DNA]</scope>
</reference>
<evidence type="ECO:0000313" key="2">
    <source>
        <dbReference type="Proteomes" id="UP000203929"/>
    </source>
</evidence>
<proteinExistence type="predicted"/>
<dbReference type="RefSeq" id="YP_009201535.1">
    <property type="nucleotide sequence ID" value="NC_028830.1"/>
</dbReference>
<dbReference type="GeneID" id="26628317"/>
<dbReference type="EMBL" id="KR905068">
    <property type="protein sequence ID" value="ALJ97984.1"/>
    <property type="molecule type" value="Genomic_DNA"/>
</dbReference>